<evidence type="ECO:0000256" key="1">
    <source>
        <dbReference type="ARBA" id="ARBA00005445"/>
    </source>
</evidence>
<keyword evidence="5" id="KW-1185">Reference proteome</keyword>
<dbReference type="OrthoDB" id="10524284at2759"/>
<evidence type="ECO:0000313" key="4">
    <source>
        <dbReference type="EMBL" id="KIJ46327.1"/>
    </source>
</evidence>
<proteinExistence type="inferred from homology"/>
<dbReference type="InterPro" id="IPR021884">
    <property type="entry name" value="Ice-bd_prot"/>
</dbReference>
<protein>
    <submittedName>
        <fullName evidence="4">Uncharacterized protein</fullName>
    </submittedName>
</protein>
<feature type="non-terminal residue" evidence="4">
    <location>
        <position position="1"/>
    </location>
</feature>
<keyword evidence="2 3" id="KW-0732">Signal</keyword>
<evidence type="ECO:0000313" key="5">
    <source>
        <dbReference type="Proteomes" id="UP000054279"/>
    </source>
</evidence>
<evidence type="ECO:0000256" key="3">
    <source>
        <dbReference type="SAM" id="SignalP"/>
    </source>
</evidence>
<feature type="signal peptide" evidence="3">
    <location>
        <begin position="1"/>
        <end position="21"/>
    </location>
</feature>
<gene>
    <name evidence="4" type="ORF">M422DRAFT_778555</name>
</gene>
<dbReference type="Proteomes" id="UP000054279">
    <property type="component" value="Unassembled WGS sequence"/>
</dbReference>
<sequence>MSVLCIILGILGLCTIPTAPGVPVNLGSAGNYAVLARSGVSTVPQSRIVGDVGLSPAAATFLTGFALTKSLTGQSATSVQVTGSLFASDFVTPTPQNL</sequence>
<evidence type="ECO:0000256" key="2">
    <source>
        <dbReference type="ARBA" id="ARBA00022729"/>
    </source>
</evidence>
<reference evidence="4 5" key="1">
    <citation type="submission" date="2014-06" db="EMBL/GenBank/DDBJ databases">
        <title>Evolutionary Origins and Diversification of the Mycorrhizal Mutualists.</title>
        <authorList>
            <consortium name="DOE Joint Genome Institute"/>
            <consortium name="Mycorrhizal Genomics Consortium"/>
            <person name="Kohler A."/>
            <person name="Kuo A."/>
            <person name="Nagy L.G."/>
            <person name="Floudas D."/>
            <person name="Copeland A."/>
            <person name="Barry K.W."/>
            <person name="Cichocki N."/>
            <person name="Veneault-Fourrey C."/>
            <person name="LaButti K."/>
            <person name="Lindquist E.A."/>
            <person name="Lipzen A."/>
            <person name="Lundell T."/>
            <person name="Morin E."/>
            <person name="Murat C."/>
            <person name="Riley R."/>
            <person name="Ohm R."/>
            <person name="Sun H."/>
            <person name="Tunlid A."/>
            <person name="Henrissat B."/>
            <person name="Grigoriev I.V."/>
            <person name="Hibbett D.S."/>
            <person name="Martin F."/>
        </authorList>
    </citation>
    <scope>NUCLEOTIDE SEQUENCE [LARGE SCALE GENOMIC DNA]</scope>
    <source>
        <strain evidence="4 5">SS14</strain>
    </source>
</reference>
<dbReference type="Pfam" id="PF11999">
    <property type="entry name" value="Ice_binding"/>
    <property type="match status" value="1"/>
</dbReference>
<organism evidence="4 5">
    <name type="scientific">Sphaerobolus stellatus (strain SS14)</name>
    <dbReference type="NCBI Taxonomy" id="990650"/>
    <lineage>
        <taxon>Eukaryota</taxon>
        <taxon>Fungi</taxon>
        <taxon>Dikarya</taxon>
        <taxon>Basidiomycota</taxon>
        <taxon>Agaricomycotina</taxon>
        <taxon>Agaricomycetes</taxon>
        <taxon>Phallomycetidae</taxon>
        <taxon>Geastrales</taxon>
        <taxon>Sphaerobolaceae</taxon>
        <taxon>Sphaerobolus</taxon>
    </lineage>
</organism>
<feature type="chain" id="PRO_5002215446" evidence="3">
    <location>
        <begin position="22"/>
        <end position="98"/>
    </location>
</feature>
<name>A0A0C9VUE8_SPHS4</name>
<accession>A0A0C9VUE8</accession>
<comment type="similarity">
    <text evidence="1">Belongs to the ice-binding protein family.</text>
</comment>
<dbReference type="HOGENOM" id="CLU_2339340_0_0_1"/>
<dbReference type="EMBL" id="KN837108">
    <property type="protein sequence ID" value="KIJ46327.1"/>
    <property type="molecule type" value="Genomic_DNA"/>
</dbReference>
<dbReference type="AlphaFoldDB" id="A0A0C9VUE8"/>